<feature type="region of interest" description="Disordered" evidence="1">
    <location>
        <begin position="1"/>
        <end position="87"/>
    </location>
</feature>
<feature type="region of interest" description="Disordered" evidence="1">
    <location>
        <begin position="342"/>
        <end position="367"/>
    </location>
</feature>
<dbReference type="Gene3D" id="3.30.450.30">
    <property type="entry name" value="Dynein light chain 2a, cytoplasmic"/>
    <property type="match status" value="1"/>
</dbReference>
<feature type="compositionally biased region" description="Basic and acidic residues" evidence="1">
    <location>
        <begin position="217"/>
        <end position="226"/>
    </location>
</feature>
<feature type="region of interest" description="Disordered" evidence="1">
    <location>
        <begin position="265"/>
        <end position="292"/>
    </location>
</feature>
<evidence type="ECO:0000313" key="2">
    <source>
        <dbReference type="EMBL" id="CEK83610.1"/>
    </source>
</evidence>
<dbReference type="EMBL" id="HACG01036745">
    <property type="protein sequence ID" value="CEK83610.1"/>
    <property type="molecule type" value="Transcribed_RNA"/>
</dbReference>
<accession>A0A0B7ASL2</accession>
<dbReference type="EMBL" id="HACG01036747">
    <property type="protein sequence ID" value="CEK83612.1"/>
    <property type="molecule type" value="Transcribed_RNA"/>
</dbReference>
<feature type="compositionally biased region" description="Basic and acidic residues" evidence="1">
    <location>
        <begin position="107"/>
        <end position="122"/>
    </location>
</feature>
<feature type="compositionally biased region" description="Basic and acidic residues" evidence="1">
    <location>
        <begin position="133"/>
        <end position="152"/>
    </location>
</feature>
<feature type="region of interest" description="Disordered" evidence="1">
    <location>
        <begin position="200"/>
        <end position="238"/>
    </location>
</feature>
<dbReference type="EMBL" id="HACG01036749">
    <property type="protein sequence ID" value="CEK83614.1"/>
    <property type="molecule type" value="Transcribed_RNA"/>
</dbReference>
<feature type="compositionally biased region" description="Low complexity" evidence="1">
    <location>
        <begin position="270"/>
        <end position="280"/>
    </location>
</feature>
<evidence type="ECO:0000313" key="4">
    <source>
        <dbReference type="EMBL" id="CEK83612.1"/>
    </source>
</evidence>
<dbReference type="EMBL" id="HACG01036748">
    <property type="protein sequence ID" value="CEK83613.1"/>
    <property type="molecule type" value="Transcribed_RNA"/>
</dbReference>
<dbReference type="InterPro" id="IPR048278">
    <property type="entry name" value="PFN"/>
</dbReference>
<dbReference type="SUPFAM" id="SSF55770">
    <property type="entry name" value="Profilin (actin-binding protein)"/>
    <property type="match status" value="1"/>
</dbReference>
<gene>
    <name evidence="4" type="primary">ORF138038</name>
    <name evidence="2" type="synonym">ORF138028</name>
    <name evidence="3" type="synonym">ORF138033</name>
    <name evidence="5" type="synonym">ORF138046</name>
    <name evidence="6" type="synonym">ORF138050</name>
</gene>
<dbReference type="InterPro" id="IPR036140">
    <property type="entry name" value="PFN_sf"/>
</dbReference>
<organism evidence="4">
    <name type="scientific">Arion vulgaris</name>
    <dbReference type="NCBI Taxonomy" id="1028688"/>
    <lineage>
        <taxon>Eukaryota</taxon>
        <taxon>Metazoa</taxon>
        <taxon>Spiralia</taxon>
        <taxon>Lophotrochozoa</taxon>
        <taxon>Mollusca</taxon>
        <taxon>Gastropoda</taxon>
        <taxon>Heterobranchia</taxon>
        <taxon>Euthyneura</taxon>
        <taxon>Panpulmonata</taxon>
        <taxon>Eupulmonata</taxon>
        <taxon>Stylommatophora</taxon>
        <taxon>Helicina</taxon>
        <taxon>Arionoidea</taxon>
        <taxon>Arionidae</taxon>
        <taxon>Arion</taxon>
    </lineage>
</organism>
<sequence length="502" mass="55211">MSSKSPRRAALIRVEAKCDHVDSPAVGKETRTGHSPANRSRKLLNVPKTRNHATVTSDKKITPKHDGKHHQAKLTSQDSVAKSKTSETFHSHVNSAFQNDDGTFSVTDDKTGQKNHTADHRSNTTTHKGHNVTSDKDGHSGHNVTCDKDGHSDTLKLKRTDNIDNIAIESEVLDSSNGFMHLEQSPQLISSATSITVLEEGQGESRSGDPSSQSHDTTADKTRERGTQLLRDLSPVPEQTTLSTVYSEVSVDNITVVPMADNQRETDNWVSRSHSRSVSSADSTDDLGLEPQTNLTSVQRSYSMRLPSTNKPVKPKSRSLLRDLSFSDSDAKSVRNYGMLRGGQYMPRRKPTRHAGRHGDCVEDTDTGVPVQMLPEFETHLMHLMQELLARGKVRQVAVLEQENGAMLVSLPPWILLHKDAIGLIKSVSSTIETIVKLSIGREMYTFFKHGRDKVMGRSGDSILVAQRTDACLVVGVADDNTPGSCLYEVSELARALKSKGW</sequence>
<feature type="compositionally biased region" description="Basic residues" evidence="1">
    <location>
        <begin position="347"/>
        <end position="356"/>
    </location>
</feature>
<dbReference type="AlphaFoldDB" id="A0A0B7ASL2"/>
<reference evidence="4" key="1">
    <citation type="submission" date="2014-12" db="EMBL/GenBank/DDBJ databases">
        <title>Insight into the proteome of Arion vulgaris.</title>
        <authorList>
            <person name="Aradska J."/>
            <person name="Bulat T."/>
            <person name="Smidak R."/>
            <person name="Sarate P."/>
            <person name="Gangsoo J."/>
            <person name="Sialana F."/>
            <person name="Bilban M."/>
            <person name="Lubec G."/>
        </authorList>
    </citation>
    <scope>NUCLEOTIDE SEQUENCE</scope>
    <source>
        <tissue evidence="4">Skin</tissue>
    </source>
</reference>
<proteinExistence type="predicted"/>
<feature type="compositionally biased region" description="Polar residues" evidence="1">
    <location>
        <begin position="73"/>
        <end position="83"/>
    </location>
</feature>
<evidence type="ECO:0008006" key="7">
    <source>
        <dbReference type="Google" id="ProtNLM"/>
    </source>
</evidence>
<name>A0A0B7ASL2_9EUPU</name>
<evidence type="ECO:0000256" key="1">
    <source>
        <dbReference type="SAM" id="MobiDB-lite"/>
    </source>
</evidence>
<feature type="compositionally biased region" description="Basic and acidic residues" evidence="1">
    <location>
        <begin position="14"/>
        <end position="32"/>
    </location>
</feature>
<feature type="region of interest" description="Disordered" evidence="1">
    <location>
        <begin position="100"/>
        <end position="152"/>
    </location>
</feature>
<dbReference type="EMBL" id="HACG01036746">
    <property type="protein sequence ID" value="CEK83611.1"/>
    <property type="molecule type" value="Transcribed_RNA"/>
</dbReference>
<dbReference type="Pfam" id="PF00235">
    <property type="entry name" value="Profilin"/>
    <property type="match status" value="1"/>
</dbReference>
<protein>
    <recommendedName>
        <fullName evidence="7">Profilin</fullName>
    </recommendedName>
</protein>
<evidence type="ECO:0000313" key="6">
    <source>
        <dbReference type="EMBL" id="CEK83614.1"/>
    </source>
</evidence>
<evidence type="ECO:0000313" key="3">
    <source>
        <dbReference type="EMBL" id="CEK83611.1"/>
    </source>
</evidence>
<evidence type="ECO:0000313" key="5">
    <source>
        <dbReference type="EMBL" id="CEK83613.1"/>
    </source>
</evidence>
<feature type="compositionally biased region" description="Polar residues" evidence="1">
    <location>
        <begin position="204"/>
        <end position="216"/>
    </location>
</feature>
<dbReference type="GO" id="GO:0003779">
    <property type="term" value="F:actin binding"/>
    <property type="evidence" value="ECO:0007669"/>
    <property type="project" value="InterPro"/>
</dbReference>